<dbReference type="GO" id="GO:0046872">
    <property type="term" value="F:metal ion binding"/>
    <property type="evidence" value="ECO:0007669"/>
    <property type="project" value="UniProtKB-KW"/>
</dbReference>
<dbReference type="Gene3D" id="3.40.470.10">
    <property type="entry name" value="Uracil-DNA glycosylase-like domain"/>
    <property type="match status" value="1"/>
</dbReference>
<evidence type="ECO:0000256" key="4">
    <source>
        <dbReference type="ARBA" id="ARBA00019403"/>
    </source>
</evidence>
<keyword evidence="10" id="KW-0411">Iron-sulfur</keyword>
<dbReference type="GO" id="GO:0004844">
    <property type="term" value="F:uracil DNA N-glycosylase activity"/>
    <property type="evidence" value="ECO:0007669"/>
    <property type="project" value="UniProtKB-EC"/>
</dbReference>
<dbReference type="PANTHER" id="PTHR33693">
    <property type="entry name" value="TYPE-5 URACIL-DNA GLYCOSYLASE"/>
    <property type="match status" value="1"/>
</dbReference>
<dbReference type="SMART" id="SM00987">
    <property type="entry name" value="UreE_C"/>
    <property type="match status" value="1"/>
</dbReference>
<dbReference type="Proteomes" id="UP000228781">
    <property type="component" value="Unassembled WGS sequence"/>
</dbReference>
<evidence type="ECO:0000256" key="6">
    <source>
        <dbReference type="ARBA" id="ARBA00022723"/>
    </source>
</evidence>
<keyword evidence="8" id="KW-0378">Hydrolase</keyword>
<sequence length="206" mass="23287">MKEKKELLAQLDKVVKGCRNCRLWRTATNAVPGEGSVKATVLFIGEAPGFHEDKLARPFVGRAGVLLEEQLGKVGLRREEVYITNVVKHRPPDNRGPNKDEIRACLPYLLRQIQIINPKIIVPLGRFALEVFIKDQPISKIHGQPFKVGERIVLPLYHPAAALRSSLVLQDLKQDFMRLPKALAGEIHPQVLEVKNKDENQLQLFK</sequence>
<name>A0A2M8EK62_UNCKA</name>
<keyword evidence="6" id="KW-0479">Metal-binding</keyword>
<accession>A0A2M8EK62</accession>
<dbReference type="GO" id="GO:0051539">
    <property type="term" value="F:4 iron, 4 sulfur cluster binding"/>
    <property type="evidence" value="ECO:0007669"/>
    <property type="project" value="UniProtKB-KW"/>
</dbReference>
<dbReference type="GO" id="GO:0006281">
    <property type="term" value="P:DNA repair"/>
    <property type="evidence" value="ECO:0007669"/>
    <property type="project" value="UniProtKB-KW"/>
</dbReference>
<evidence type="ECO:0000256" key="1">
    <source>
        <dbReference type="ARBA" id="ARBA00001400"/>
    </source>
</evidence>
<evidence type="ECO:0000256" key="8">
    <source>
        <dbReference type="ARBA" id="ARBA00022801"/>
    </source>
</evidence>
<keyword evidence="5" id="KW-0004">4Fe-4S</keyword>
<dbReference type="NCBIfam" id="TIGR00758">
    <property type="entry name" value="UDG_fam4"/>
    <property type="match status" value="1"/>
</dbReference>
<evidence type="ECO:0000256" key="10">
    <source>
        <dbReference type="ARBA" id="ARBA00023014"/>
    </source>
</evidence>
<evidence type="ECO:0000256" key="9">
    <source>
        <dbReference type="ARBA" id="ARBA00023004"/>
    </source>
</evidence>
<protein>
    <recommendedName>
        <fullName evidence="4">Type-4 uracil-DNA glycosylase</fullName>
        <ecNumber evidence="3">3.2.2.27</ecNumber>
    </recommendedName>
</protein>
<proteinExistence type="inferred from homology"/>
<comment type="catalytic activity">
    <reaction evidence="1">
        <text>Hydrolyzes single-stranded DNA or mismatched double-stranded DNA and polynucleotides, releasing free uracil.</text>
        <dbReference type="EC" id="3.2.2.27"/>
    </reaction>
</comment>
<comment type="similarity">
    <text evidence="2">Belongs to the uracil-DNA glycosylase (UDG) superfamily. Type 4 (UDGa) family.</text>
</comment>
<reference evidence="14" key="1">
    <citation type="submission" date="2017-09" db="EMBL/GenBank/DDBJ databases">
        <title>Depth-based differentiation of microbial function through sediment-hosted aquifers and enrichment of novel symbionts in the deep terrestrial subsurface.</title>
        <authorList>
            <person name="Probst A.J."/>
            <person name="Ladd B."/>
            <person name="Jarett J.K."/>
            <person name="Geller-Mcgrath D.E."/>
            <person name="Sieber C.M.K."/>
            <person name="Emerson J.B."/>
            <person name="Anantharaman K."/>
            <person name="Thomas B.C."/>
            <person name="Malmstrom R."/>
            <person name="Stieglmeier M."/>
            <person name="Klingl A."/>
            <person name="Woyke T."/>
            <person name="Ryan C.M."/>
            <person name="Banfield J.F."/>
        </authorList>
    </citation>
    <scope>NUCLEOTIDE SEQUENCE [LARGE SCALE GENOMIC DNA]</scope>
</reference>
<dbReference type="InterPro" id="IPR036895">
    <property type="entry name" value="Uracil-DNA_glycosylase-like_sf"/>
</dbReference>
<comment type="caution">
    <text evidence="13">The sequence shown here is derived from an EMBL/GenBank/DDBJ whole genome shotgun (WGS) entry which is preliminary data.</text>
</comment>
<dbReference type="SMART" id="SM00986">
    <property type="entry name" value="UDG"/>
    <property type="match status" value="1"/>
</dbReference>
<evidence type="ECO:0000256" key="2">
    <source>
        <dbReference type="ARBA" id="ARBA00006521"/>
    </source>
</evidence>
<dbReference type="InterPro" id="IPR005273">
    <property type="entry name" value="Ura-DNA_glyco_family4"/>
</dbReference>
<dbReference type="Pfam" id="PF03167">
    <property type="entry name" value="UDG"/>
    <property type="match status" value="1"/>
</dbReference>
<evidence type="ECO:0000256" key="7">
    <source>
        <dbReference type="ARBA" id="ARBA00022763"/>
    </source>
</evidence>
<evidence type="ECO:0000256" key="5">
    <source>
        <dbReference type="ARBA" id="ARBA00022485"/>
    </source>
</evidence>
<evidence type="ECO:0000313" key="13">
    <source>
        <dbReference type="EMBL" id="PJC23110.1"/>
    </source>
</evidence>
<organism evidence="13 14">
    <name type="scientific">candidate division WWE3 bacterium CG_4_9_14_0_2_um_filter_48_10</name>
    <dbReference type="NCBI Taxonomy" id="1975078"/>
    <lineage>
        <taxon>Bacteria</taxon>
        <taxon>Katanobacteria</taxon>
    </lineage>
</organism>
<evidence type="ECO:0000313" key="14">
    <source>
        <dbReference type="Proteomes" id="UP000228781"/>
    </source>
</evidence>
<keyword evidence="9" id="KW-0408">Iron</keyword>
<evidence type="ECO:0000259" key="12">
    <source>
        <dbReference type="SMART" id="SM00986"/>
    </source>
</evidence>
<dbReference type="EMBL" id="PFSK01000010">
    <property type="protein sequence ID" value="PJC23110.1"/>
    <property type="molecule type" value="Genomic_DNA"/>
</dbReference>
<keyword evidence="7" id="KW-0227">DNA damage</keyword>
<dbReference type="SUPFAM" id="SSF52141">
    <property type="entry name" value="Uracil-DNA glycosylase-like"/>
    <property type="match status" value="1"/>
</dbReference>
<feature type="domain" description="Uracil-DNA glycosylase-like" evidence="12">
    <location>
        <begin position="32"/>
        <end position="173"/>
    </location>
</feature>
<dbReference type="PANTHER" id="PTHR33693:SF1">
    <property type="entry name" value="TYPE-4 URACIL-DNA GLYCOSYLASE"/>
    <property type="match status" value="1"/>
</dbReference>
<evidence type="ECO:0000256" key="3">
    <source>
        <dbReference type="ARBA" id="ARBA00012030"/>
    </source>
</evidence>
<dbReference type="InterPro" id="IPR051536">
    <property type="entry name" value="UDG_Type-4/5"/>
</dbReference>
<dbReference type="AlphaFoldDB" id="A0A2M8EK62"/>
<dbReference type="InterPro" id="IPR005122">
    <property type="entry name" value="Uracil-DNA_glycosylase-like"/>
</dbReference>
<dbReference type="EC" id="3.2.2.27" evidence="3"/>
<evidence type="ECO:0000256" key="11">
    <source>
        <dbReference type="ARBA" id="ARBA00023204"/>
    </source>
</evidence>
<keyword evidence="11" id="KW-0234">DNA repair</keyword>
<gene>
    <name evidence="13" type="ORF">CO059_00685</name>
</gene>
<dbReference type="CDD" id="cd10030">
    <property type="entry name" value="UDG-F4_TTUDGA_SPO1dp_like"/>
    <property type="match status" value="1"/>
</dbReference>